<dbReference type="SUPFAM" id="SSF48264">
    <property type="entry name" value="Cytochrome P450"/>
    <property type="match status" value="1"/>
</dbReference>
<evidence type="ECO:0000256" key="10">
    <source>
        <dbReference type="ARBA" id="ARBA00023004"/>
    </source>
</evidence>
<dbReference type="PRINTS" id="PR00463">
    <property type="entry name" value="EP450I"/>
</dbReference>
<feature type="transmembrane region" description="Helical" evidence="13">
    <location>
        <begin position="6"/>
        <end position="28"/>
    </location>
</feature>
<protein>
    <recommendedName>
        <fullName evidence="16">Cytochrome P450</fullName>
    </recommendedName>
</protein>
<comment type="pathway">
    <text evidence="3">Secondary metabolite biosynthesis; terpenoid biosynthesis.</text>
</comment>
<keyword evidence="9" id="KW-0560">Oxidoreductase</keyword>
<comment type="cofactor">
    <cofactor evidence="1">
        <name>heme</name>
        <dbReference type="ChEBI" id="CHEBI:30413"/>
    </cofactor>
</comment>
<keyword evidence="6 13" id="KW-0812">Transmembrane</keyword>
<evidence type="ECO:0000256" key="13">
    <source>
        <dbReference type="SAM" id="Phobius"/>
    </source>
</evidence>
<evidence type="ECO:0000256" key="8">
    <source>
        <dbReference type="ARBA" id="ARBA00022989"/>
    </source>
</evidence>
<dbReference type="GO" id="GO:0004497">
    <property type="term" value="F:monooxygenase activity"/>
    <property type="evidence" value="ECO:0007669"/>
    <property type="project" value="UniProtKB-KW"/>
</dbReference>
<keyword evidence="15" id="KW-1185">Reference proteome</keyword>
<dbReference type="InterPro" id="IPR050121">
    <property type="entry name" value="Cytochrome_P450_monoxygenase"/>
</dbReference>
<keyword evidence="12 13" id="KW-0472">Membrane</keyword>
<organism evidence="14 15">
    <name type="scientific">Gymnopilus dilepis</name>
    <dbReference type="NCBI Taxonomy" id="231916"/>
    <lineage>
        <taxon>Eukaryota</taxon>
        <taxon>Fungi</taxon>
        <taxon>Dikarya</taxon>
        <taxon>Basidiomycota</taxon>
        <taxon>Agaricomycotina</taxon>
        <taxon>Agaricomycetes</taxon>
        <taxon>Agaricomycetidae</taxon>
        <taxon>Agaricales</taxon>
        <taxon>Agaricineae</taxon>
        <taxon>Hymenogastraceae</taxon>
        <taxon>Gymnopilus</taxon>
    </lineage>
</organism>
<keyword evidence="7" id="KW-0479">Metal-binding</keyword>
<keyword evidence="10" id="KW-0408">Iron</keyword>
<dbReference type="Pfam" id="PF00067">
    <property type="entry name" value="p450"/>
    <property type="match status" value="1"/>
</dbReference>
<dbReference type="InterPro" id="IPR001128">
    <property type="entry name" value="Cyt_P450"/>
</dbReference>
<gene>
    <name evidence="14" type="ORF">CVT26_014401</name>
</gene>
<evidence type="ECO:0000256" key="12">
    <source>
        <dbReference type="ARBA" id="ARBA00023136"/>
    </source>
</evidence>
<dbReference type="GO" id="GO:0005506">
    <property type="term" value="F:iron ion binding"/>
    <property type="evidence" value="ECO:0007669"/>
    <property type="project" value="InterPro"/>
</dbReference>
<evidence type="ECO:0000256" key="4">
    <source>
        <dbReference type="ARBA" id="ARBA00010617"/>
    </source>
</evidence>
<dbReference type="InParanoid" id="A0A409Y7U7"/>
<comment type="caution">
    <text evidence="14">The sequence shown here is derived from an EMBL/GenBank/DDBJ whole genome shotgun (WGS) entry which is preliminary data.</text>
</comment>
<reference evidence="14 15" key="1">
    <citation type="journal article" date="2018" name="Evol. Lett.">
        <title>Horizontal gene cluster transfer increased hallucinogenic mushroom diversity.</title>
        <authorList>
            <person name="Reynolds H.T."/>
            <person name="Vijayakumar V."/>
            <person name="Gluck-Thaler E."/>
            <person name="Korotkin H.B."/>
            <person name="Matheny P.B."/>
            <person name="Slot J.C."/>
        </authorList>
    </citation>
    <scope>NUCLEOTIDE SEQUENCE [LARGE SCALE GENOMIC DNA]</scope>
    <source>
        <strain evidence="14 15">SRW20</strain>
    </source>
</reference>
<evidence type="ECO:0000256" key="9">
    <source>
        <dbReference type="ARBA" id="ARBA00023002"/>
    </source>
</evidence>
<dbReference type="InterPro" id="IPR036396">
    <property type="entry name" value="Cyt_P450_sf"/>
</dbReference>
<dbReference type="PANTHER" id="PTHR24305:SF166">
    <property type="entry name" value="CYTOCHROME P450 12A4, MITOCHONDRIAL-RELATED"/>
    <property type="match status" value="1"/>
</dbReference>
<evidence type="ECO:0000256" key="6">
    <source>
        <dbReference type="ARBA" id="ARBA00022692"/>
    </source>
</evidence>
<keyword evidence="8 13" id="KW-1133">Transmembrane helix</keyword>
<evidence type="ECO:0000256" key="5">
    <source>
        <dbReference type="ARBA" id="ARBA00022617"/>
    </source>
</evidence>
<dbReference type="GO" id="GO:0020037">
    <property type="term" value="F:heme binding"/>
    <property type="evidence" value="ECO:0007669"/>
    <property type="project" value="InterPro"/>
</dbReference>
<name>A0A409Y7U7_9AGAR</name>
<dbReference type="InterPro" id="IPR002401">
    <property type="entry name" value="Cyt_P450_E_grp-I"/>
</dbReference>
<keyword evidence="11" id="KW-0503">Monooxygenase</keyword>
<evidence type="ECO:0000313" key="14">
    <source>
        <dbReference type="EMBL" id="PPQ99024.1"/>
    </source>
</evidence>
<evidence type="ECO:0000256" key="3">
    <source>
        <dbReference type="ARBA" id="ARBA00004721"/>
    </source>
</evidence>
<evidence type="ECO:0000256" key="1">
    <source>
        <dbReference type="ARBA" id="ARBA00001971"/>
    </source>
</evidence>
<dbReference type="STRING" id="231916.A0A409Y7U7"/>
<evidence type="ECO:0000256" key="7">
    <source>
        <dbReference type="ARBA" id="ARBA00022723"/>
    </source>
</evidence>
<dbReference type="AlphaFoldDB" id="A0A409Y7U7"/>
<dbReference type="GO" id="GO:0016705">
    <property type="term" value="F:oxidoreductase activity, acting on paired donors, with incorporation or reduction of molecular oxygen"/>
    <property type="evidence" value="ECO:0007669"/>
    <property type="project" value="InterPro"/>
</dbReference>
<dbReference type="PRINTS" id="PR00385">
    <property type="entry name" value="P450"/>
</dbReference>
<evidence type="ECO:0000256" key="11">
    <source>
        <dbReference type="ARBA" id="ARBA00023033"/>
    </source>
</evidence>
<dbReference type="EMBL" id="NHYE01001083">
    <property type="protein sequence ID" value="PPQ99024.1"/>
    <property type="molecule type" value="Genomic_DNA"/>
</dbReference>
<dbReference type="Gene3D" id="1.10.630.10">
    <property type="entry name" value="Cytochrome P450"/>
    <property type="match status" value="1"/>
</dbReference>
<sequence>MGHLQILGGSFGPIVATACFAIASWLWFRRLNRGTLANLPGPPSPSLIFGNVVELQHQDDAGELEYKWIGQYGEACKISGPFGQELLMLADPKALHHIVQGSGYRYPKPSDTNQSIRLMMGRGIFWASGDDHKRHKKVMNPAFDINRLRSFLPLFQSAAQALARKWKVEIAHSRDVLDVTTWISRLMLDNIGEAAFEHKFNAVDGGGVGELSEAFNNLFAESLLFPDKGTIFFVSLWRFIPPNILRYVEYLPARQVRRFRHFLKVSKQAAKDLINYRASHKECEEENKDILSLLVCSNSSIDPKRRLDEDELLSQMATIMLAGHDSTAMSLSWLLYDLARNPEDEKRVREEVLAVKAQSSTPDYLTTNDFEAMTFTNAVIKETLRLHPIAFMLPRVADQDDVIPLATPVTGQNGEQISQIPIKKGQNILMAVYTYNRFLTDKEKDKTFSMGMFANLTLLHSGSHIKRCLIHVYRILELQSTLVGLIQHFEFSPVPGIDIQGAPAGSMIPVIRGRAKEGTQLPLHISLLPSAFGESLEG</sequence>
<evidence type="ECO:0000313" key="15">
    <source>
        <dbReference type="Proteomes" id="UP000284706"/>
    </source>
</evidence>
<dbReference type="GO" id="GO:0016020">
    <property type="term" value="C:membrane"/>
    <property type="evidence" value="ECO:0007669"/>
    <property type="project" value="UniProtKB-SubCell"/>
</dbReference>
<evidence type="ECO:0000256" key="2">
    <source>
        <dbReference type="ARBA" id="ARBA00004370"/>
    </source>
</evidence>
<dbReference type="OrthoDB" id="1470350at2759"/>
<dbReference type="PANTHER" id="PTHR24305">
    <property type="entry name" value="CYTOCHROME P450"/>
    <property type="match status" value="1"/>
</dbReference>
<proteinExistence type="inferred from homology"/>
<dbReference type="Proteomes" id="UP000284706">
    <property type="component" value="Unassembled WGS sequence"/>
</dbReference>
<comment type="similarity">
    <text evidence="4">Belongs to the cytochrome P450 family.</text>
</comment>
<evidence type="ECO:0008006" key="16">
    <source>
        <dbReference type="Google" id="ProtNLM"/>
    </source>
</evidence>
<accession>A0A409Y7U7</accession>
<keyword evidence="5" id="KW-0349">Heme</keyword>
<comment type="subcellular location">
    <subcellularLocation>
        <location evidence="2">Membrane</location>
    </subcellularLocation>
</comment>